<accession>A0A6M3LHG8</accession>
<gene>
    <name evidence="1" type="ORF">MM415B03778_0007</name>
</gene>
<dbReference type="EMBL" id="MT143254">
    <property type="protein sequence ID" value="QJA94707.1"/>
    <property type="molecule type" value="Genomic_DNA"/>
</dbReference>
<proteinExistence type="predicted"/>
<dbReference type="SUPFAM" id="SSF55166">
    <property type="entry name" value="Hedgehog/DD-peptidase"/>
    <property type="match status" value="1"/>
</dbReference>
<reference evidence="1" key="1">
    <citation type="submission" date="2020-03" db="EMBL/GenBank/DDBJ databases">
        <title>The deep terrestrial virosphere.</title>
        <authorList>
            <person name="Holmfeldt K."/>
            <person name="Nilsson E."/>
            <person name="Simone D."/>
            <person name="Lopez-Fernandez M."/>
            <person name="Wu X."/>
            <person name="de Brujin I."/>
            <person name="Lundin D."/>
            <person name="Andersson A."/>
            <person name="Bertilsson S."/>
            <person name="Dopson M."/>
        </authorList>
    </citation>
    <scope>NUCLEOTIDE SEQUENCE</scope>
    <source>
        <strain evidence="1">MM415B03778</strain>
    </source>
</reference>
<dbReference type="InterPro" id="IPR009045">
    <property type="entry name" value="Zn_M74/Hedgehog-like"/>
</dbReference>
<dbReference type="AlphaFoldDB" id="A0A6M3LHG8"/>
<evidence type="ECO:0000313" key="1">
    <source>
        <dbReference type="EMBL" id="QJA94707.1"/>
    </source>
</evidence>
<name>A0A6M3LHG8_9ZZZZ</name>
<dbReference type="Gene3D" id="3.30.1380.10">
    <property type="match status" value="1"/>
</dbReference>
<protein>
    <submittedName>
        <fullName evidence="1">Putative structural protein</fullName>
    </submittedName>
</protein>
<sequence>MSKYLFGTRSKTKLDTCDLTLQLVARQALAYGLIDFAIIEGYRNDEKQHQYFIEGKSKVDAGDPGAKHNVFSPSKAFDAVPFVNERVSWNQQHCIFLAGVILTSAKVVGAELRWGGNWDMDGEIYTDQHFQDLVHYELVI</sequence>
<organism evidence="1">
    <name type="scientific">viral metagenome</name>
    <dbReference type="NCBI Taxonomy" id="1070528"/>
    <lineage>
        <taxon>unclassified sequences</taxon>
        <taxon>metagenomes</taxon>
        <taxon>organismal metagenomes</taxon>
    </lineage>
</organism>